<dbReference type="Proteomes" id="UP001233271">
    <property type="component" value="Chromosome 5"/>
</dbReference>
<dbReference type="PANTHER" id="PTHR34407:SF1">
    <property type="entry name" value="SGNH HYDROLASE-TYPE ESTERASE DOMAIN-CONTAINING PROTEIN"/>
    <property type="match status" value="1"/>
</dbReference>
<keyword evidence="1" id="KW-0812">Transmembrane</keyword>
<evidence type="ECO:0000313" key="3">
    <source>
        <dbReference type="Proteomes" id="UP001233271"/>
    </source>
</evidence>
<dbReference type="Gene3D" id="3.40.50.1110">
    <property type="entry name" value="SGNH hydrolase"/>
    <property type="match status" value="1"/>
</dbReference>
<proteinExistence type="predicted"/>
<reference evidence="2" key="1">
    <citation type="journal article" date="2023" name="BMC Genomics">
        <title>Chromosome-level genome assemblies of Cutaneotrichosporon spp. (Trichosporonales, Basidiomycota) reveal imbalanced evolution between nucleotide sequences and chromosome synteny.</title>
        <authorList>
            <person name="Kobayashi Y."/>
            <person name="Kayamori A."/>
            <person name="Aoki K."/>
            <person name="Shiwa Y."/>
            <person name="Matsutani M."/>
            <person name="Fujita N."/>
            <person name="Sugita T."/>
            <person name="Iwasaki W."/>
            <person name="Tanaka N."/>
            <person name="Takashima M."/>
        </authorList>
    </citation>
    <scope>NUCLEOTIDE SEQUENCE</scope>
    <source>
        <strain evidence="2">HIS019</strain>
    </source>
</reference>
<dbReference type="PANTHER" id="PTHR34407">
    <property type="entry name" value="EXPRESSED PROTEIN"/>
    <property type="match status" value="1"/>
</dbReference>
<evidence type="ECO:0000256" key="1">
    <source>
        <dbReference type="SAM" id="Phobius"/>
    </source>
</evidence>
<dbReference type="KEGG" id="ccac:CcaHIS019_0503600"/>
<protein>
    <recommendedName>
        <fullName evidence="4">Capsular associated protein</fullName>
    </recommendedName>
</protein>
<dbReference type="CDD" id="cd00229">
    <property type="entry name" value="SGNH_hydrolase"/>
    <property type="match status" value="1"/>
</dbReference>
<dbReference type="SUPFAM" id="SSF52266">
    <property type="entry name" value="SGNH hydrolase"/>
    <property type="match status" value="1"/>
</dbReference>
<keyword evidence="3" id="KW-1185">Reference proteome</keyword>
<organism evidence="2 3">
    <name type="scientific">Cutaneotrichosporon cavernicola</name>
    <dbReference type="NCBI Taxonomy" id="279322"/>
    <lineage>
        <taxon>Eukaryota</taxon>
        <taxon>Fungi</taxon>
        <taxon>Dikarya</taxon>
        <taxon>Basidiomycota</taxon>
        <taxon>Agaricomycotina</taxon>
        <taxon>Tremellomycetes</taxon>
        <taxon>Trichosporonales</taxon>
        <taxon>Trichosporonaceae</taxon>
        <taxon>Cutaneotrichosporon</taxon>
    </lineage>
</organism>
<keyword evidence="1" id="KW-0472">Membrane</keyword>
<gene>
    <name evidence="2" type="ORF">CcaverHIS019_0503600</name>
</gene>
<evidence type="ECO:0000313" key="2">
    <source>
        <dbReference type="EMBL" id="BEI92732.1"/>
    </source>
</evidence>
<name>A0AA48QWZ9_9TREE</name>
<evidence type="ECO:0008006" key="4">
    <source>
        <dbReference type="Google" id="ProtNLM"/>
    </source>
</evidence>
<keyword evidence="1" id="KW-1133">Transmembrane helix</keyword>
<dbReference type="RefSeq" id="XP_060457997.1">
    <property type="nucleotide sequence ID" value="XM_060601510.1"/>
</dbReference>
<feature type="transmembrane region" description="Helical" evidence="1">
    <location>
        <begin position="24"/>
        <end position="42"/>
    </location>
</feature>
<dbReference type="InterPro" id="IPR036514">
    <property type="entry name" value="SGNH_hydro_sf"/>
</dbReference>
<dbReference type="AlphaFoldDB" id="A0AA48QWZ9"/>
<dbReference type="GeneID" id="85496602"/>
<accession>A0AA48QWZ9</accession>
<dbReference type="EMBL" id="AP028216">
    <property type="protein sequence ID" value="BEI92732.1"/>
    <property type="molecule type" value="Genomic_DNA"/>
</dbReference>
<sequence length="522" mass="57167">MEKKSDDLRPAPIDRPVLGLSRRVWYLVGGCLGFMLLSRFVFPSTSSSLSGHYSTSRGLLTAVDYLNASSSEPAPFSFCPDFGPTDLVAQKRGQVPLLKSRLHTGTGARIQRLIHKAMTGQPVTISVLGGSITACHGAGDDPVSPRCWPSRFFEWWNTVFPHPYNQLYNGAARLTDSAYFAYCSKHHMPDRADLVILEFDASDPNDPLWINHFELLVRSILTRPEQPAVILLGHFAPQVLYQNGYTGPEMLHDIVAQFYDVPHISMKGAVYNDYMTDPEGTRQSYYSDMVLASPAGHDLLSDLLISFLQSQICSGWATTMGHAFDVPYMGAGPASGVNPLLNVDADDLEAQGGGVAAKARAMKVPPARLANRPSDILTFREVEPYCVIANEIVNPIPPSHFFGNGWTTYKAEKGGQEKSYWWAEIGGSRMRVPIKTAAGDVAIYYLQHPDNTPSGRVACWVDDDFANRAVLNGMSKNVGQPTATLTTINEGVEPGDHYVECLMLGTEGAKLAPFKLMGVFAT</sequence>